<dbReference type="Proteomes" id="UP000198756">
    <property type="component" value="Unassembled WGS sequence"/>
</dbReference>
<dbReference type="AlphaFoldDB" id="A0A1G5ZK10"/>
<dbReference type="RefSeq" id="WP_092734162.1">
    <property type="nucleotide sequence ID" value="NZ_FMXE01000041.1"/>
</dbReference>
<dbReference type="PANTHER" id="PTHR33713">
    <property type="entry name" value="ANTITOXIN YAFN-RELATED"/>
    <property type="match status" value="1"/>
</dbReference>
<evidence type="ECO:0000313" key="4">
    <source>
        <dbReference type="Proteomes" id="UP000198756"/>
    </source>
</evidence>
<dbReference type="OrthoDB" id="1524837at2"/>
<name>A0A1G5ZK10_9BACT</name>
<keyword evidence="4" id="KW-1185">Reference proteome</keyword>
<organism evidence="3 4">
    <name type="scientific">Algoriphagus alkaliphilus</name>
    <dbReference type="NCBI Taxonomy" id="279824"/>
    <lineage>
        <taxon>Bacteria</taxon>
        <taxon>Pseudomonadati</taxon>
        <taxon>Bacteroidota</taxon>
        <taxon>Cytophagia</taxon>
        <taxon>Cytophagales</taxon>
        <taxon>Cyclobacteriaceae</taxon>
        <taxon>Algoriphagus</taxon>
    </lineage>
</organism>
<dbReference type="SUPFAM" id="SSF143120">
    <property type="entry name" value="YefM-like"/>
    <property type="match status" value="1"/>
</dbReference>
<dbReference type="Gene3D" id="1.10.1220.170">
    <property type="match status" value="1"/>
</dbReference>
<reference evidence="4" key="1">
    <citation type="submission" date="2016-10" db="EMBL/GenBank/DDBJ databases">
        <authorList>
            <person name="Varghese N."/>
            <person name="Submissions S."/>
        </authorList>
    </citation>
    <scope>NUCLEOTIDE SEQUENCE [LARGE SCALE GENOMIC DNA]</scope>
    <source>
        <strain evidence="4">DSM 22703</strain>
    </source>
</reference>
<dbReference type="InterPro" id="IPR006442">
    <property type="entry name" value="Antitoxin_Phd/YefM"/>
</dbReference>
<evidence type="ECO:0000256" key="2">
    <source>
        <dbReference type="RuleBase" id="RU362080"/>
    </source>
</evidence>
<dbReference type="InterPro" id="IPR036165">
    <property type="entry name" value="YefM-like_sf"/>
</dbReference>
<evidence type="ECO:0000313" key="3">
    <source>
        <dbReference type="EMBL" id="SDA94900.1"/>
    </source>
</evidence>
<dbReference type="Pfam" id="PF02604">
    <property type="entry name" value="PhdYeFM_antitox"/>
    <property type="match status" value="1"/>
</dbReference>
<dbReference type="EMBL" id="FMXE01000041">
    <property type="protein sequence ID" value="SDA94900.1"/>
    <property type="molecule type" value="Genomic_DNA"/>
</dbReference>
<evidence type="ECO:0000256" key="1">
    <source>
        <dbReference type="ARBA" id="ARBA00009981"/>
    </source>
</evidence>
<dbReference type="STRING" id="279824.SAMN03080617_03983"/>
<dbReference type="InterPro" id="IPR051405">
    <property type="entry name" value="phD/YefM_antitoxin"/>
</dbReference>
<comment type="similarity">
    <text evidence="1 2">Belongs to the phD/YefM antitoxin family.</text>
</comment>
<dbReference type="NCBIfam" id="TIGR01552">
    <property type="entry name" value="phd_fam"/>
    <property type="match status" value="1"/>
</dbReference>
<accession>A0A1G5ZK10</accession>
<dbReference type="PANTHER" id="PTHR33713:SF6">
    <property type="entry name" value="ANTITOXIN YEFM"/>
    <property type="match status" value="1"/>
</dbReference>
<dbReference type="Gene3D" id="3.40.1620.10">
    <property type="entry name" value="YefM-like domain"/>
    <property type="match status" value="1"/>
</dbReference>
<gene>
    <name evidence="3" type="ORF">SAMN03080617_03983</name>
</gene>
<sequence>MEVTSYSKFRENMKSYLDNVVNDSRPLYVTRTNGEDVVVLSKSDYEGLQETYYLMSSPKNAERLLHAINEANQGLGVKRDLIEL</sequence>
<proteinExistence type="inferred from homology"/>
<protein>
    <recommendedName>
        <fullName evidence="2">Antitoxin</fullName>
    </recommendedName>
</protein>
<comment type="function">
    <text evidence="2">Antitoxin component of a type II toxin-antitoxin (TA) system.</text>
</comment>